<gene>
    <name evidence="2" type="ordered locus">Sterm_3766</name>
</gene>
<feature type="transmembrane region" description="Helical" evidence="1">
    <location>
        <begin position="6"/>
        <end position="23"/>
    </location>
</feature>
<keyword evidence="1" id="KW-1133">Transmembrane helix</keyword>
<evidence type="ECO:0000313" key="3">
    <source>
        <dbReference type="Proteomes" id="UP000000845"/>
    </source>
</evidence>
<dbReference type="EMBL" id="CP001739">
    <property type="protein sequence ID" value="ACZ10600.1"/>
    <property type="molecule type" value="Genomic_DNA"/>
</dbReference>
<reference evidence="3" key="1">
    <citation type="submission" date="2009-09" db="EMBL/GenBank/DDBJ databases">
        <title>The complete chromosome of Sebaldella termitidis ATCC 33386.</title>
        <authorList>
            <consortium name="US DOE Joint Genome Institute (JGI-PGF)"/>
            <person name="Lucas S."/>
            <person name="Copeland A."/>
            <person name="Lapidus A."/>
            <person name="Glavina del Rio T."/>
            <person name="Dalin E."/>
            <person name="Tice H."/>
            <person name="Bruce D."/>
            <person name="Goodwin L."/>
            <person name="Pitluck S."/>
            <person name="Kyrpides N."/>
            <person name="Mavromatis K."/>
            <person name="Ivanova N."/>
            <person name="Mikhailova N."/>
            <person name="Sims D."/>
            <person name="Meincke L."/>
            <person name="Brettin T."/>
            <person name="Detter J.C."/>
            <person name="Han C."/>
            <person name="Larimer F."/>
            <person name="Land M."/>
            <person name="Hauser L."/>
            <person name="Markowitz V."/>
            <person name="Cheng J.F."/>
            <person name="Hugenholtz P."/>
            <person name="Woyke T."/>
            <person name="Wu D."/>
            <person name="Eisen J.A."/>
        </authorList>
    </citation>
    <scope>NUCLEOTIDE SEQUENCE [LARGE SCALE GENOMIC DNA]</scope>
    <source>
        <strain evidence="3">ATCC 33386 / NCTC 11300</strain>
    </source>
</reference>
<dbReference type="InterPro" id="IPR009693">
    <property type="entry name" value="Glucitol_operon_activator"/>
</dbReference>
<accession>D1ARW4</accession>
<dbReference type="HOGENOM" id="CLU_124480_2_2_0"/>
<proteinExistence type="predicted"/>
<dbReference type="eggNOG" id="COG4578">
    <property type="taxonomic scope" value="Bacteria"/>
</dbReference>
<dbReference type="AlphaFoldDB" id="D1ARW4"/>
<dbReference type="RefSeq" id="WP_012863182.1">
    <property type="nucleotide sequence ID" value="NC_013517.1"/>
</dbReference>
<dbReference type="Proteomes" id="UP000000845">
    <property type="component" value="Chromosome"/>
</dbReference>
<keyword evidence="1" id="KW-0472">Membrane</keyword>
<keyword evidence="3" id="KW-1185">Reference proteome</keyword>
<protein>
    <submittedName>
        <fullName evidence="2">Glucitol operon activator</fullName>
    </submittedName>
</protein>
<dbReference type="Pfam" id="PF06923">
    <property type="entry name" value="GutM"/>
    <property type="match status" value="1"/>
</dbReference>
<reference evidence="2 3" key="2">
    <citation type="journal article" date="2010" name="Stand. Genomic Sci.">
        <title>Complete genome sequence of Sebaldella termitidis type strain (NCTC 11300).</title>
        <authorList>
            <person name="Harmon-Smith M."/>
            <person name="Celia L."/>
            <person name="Chertkov O."/>
            <person name="Lapidus A."/>
            <person name="Copeland A."/>
            <person name="Glavina Del Rio T."/>
            <person name="Nolan M."/>
            <person name="Lucas S."/>
            <person name="Tice H."/>
            <person name="Cheng J.F."/>
            <person name="Han C."/>
            <person name="Detter J.C."/>
            <person name="Bruce D."/>
            <person name="Goodwin L."/>
            <person name="Pitluck S."/>
            <person name="Pati A."/>
            <person name="Liolios K."/>
            <person name="Ivanova N."/>
            <person name="Mavromatis K."/>
            <person name="Mikhailova N."/>
            <person name="Chen A."/>
            <person name="Palaniappan K."/>
            <person name="Land M."/>
            <person name="Hauser L."/>
            <person name="Chang Y.J."/>
            <person name="Jeffries C.D."/>
            <person name="Brettin T."/>
            <person name="Goker M."/>
            <person name="Beck B."/>
            <person name="Bristow J."/>
            <person name="Eisen J.A."/>
            <person name="Markowitz V."/>
            <person name="Hugenholtz P."/>
            <person name="Kyrpides N.C."/>
            <person name="Klenk H.P."/>
            <person name="Chen F."/>
        </authorList>
    </citation>
    <scope>NUCLEOTIDE SEQUENCE [LARGE SCALE GENOMIC DNA]</scope>
    <source>
        <strain evidence="3">ATCC 33386 / NCTC 11300</strain>
    </source>
</reference>
<dbReference type="KEGG" id="str:Sterm_3766"/>
<organism evidence="2 3">
    <name type="scientific">Sebaldella termitidis (strain ATCC 33386 / NCTC 11300)</name>
    <dbReference type="NCBI Taxonomy" id="526218"/>
    <lineage>
        <taxon>Bacteria</taxon>
        <taxon>Fusobacteriati</taxon>
        <taxon>Fusobacteriota</taxon>
        <taxon>Fusobacteriia</taxon>
        <taxon>Fusobacteriales</taxon>
        <taxon>Leptotrichiaceae</taxon>
        <taxon>Sebaldella</taxon>
    </lineage>
</organism>
<evidence type="ECO:0000313" key="2">
    <source>
        <dbReference type="EMBL" id="ACZ10600.1"/>
    </source>
</evidence>
<dbReference type="STRING" id="526218.Sterm_3766"/>
<name>D1ARW4_SEBTE</name>
<keyword evidence="1" id="KW-0812">Transmembrane</keyword>
<evidence type="ECO:0000256" key="1">
    <source>
        <dbReference type="SAM" id="Phobius"/>
    </source>
</evidence>
<sequence length="124" mass="14027">MNYIYIIILVVIAMALQRYFIYLQSKNYTQMLIELRQKGDVGFGVAKGAFSGCAVILCSDAGGTVIDSKIMRGFSTFSRFKDLSEILGENIDDLYNKAYTDKKYGKSIKTAVEQIRNLKNKEEN</sequence>